<dbReference type="CDD" id="cd03429">
    <property type="entry name" value="NUDIX_NADH_pyrophosphatase_Nudt13"/>
    <property type="match status" value="1"/>
</dbReference>
<keyword evidence="7" id="KW-0460">Magnesium</keyword>
<dbReference type="EMBL" id="FOTS01000070">
    <property type="protein sequence ID" value="SFM30071.1"/>
    <property type="molecule type" value="Genomic_DNA"/>
</dbReference>
<dbReference type="PROSITE" id="PS00893">
    <property type="entry name" value="NUDIX_BOX"/>
    <property type="match status" value="1"/>
</dbReference>
<organism evidence="12 13">
    <name type="scientific">Pelosinus propionicus DSM 13327</name>
    <dbReference type="NCBI Taxonomy" id="1123291"/>
    <lineage>
        <taxon>Bacteria</taxon>
        <taxon>Bacillati</taxon>
        <taxon>Bacillota</taxon>
        <taxon>Negativicutes</taxon>
        <taxon>Selenomonadales</taxon>
        <taxon>Sporomusaceae</taxon>
        <taxon>Pelosinus</taxon>
    </lineage>
</organism>
<keyword evidence="6 10" id="KW-0378">Hydrolase</keyword>
<evidence type="ECO:0000256" key="8">
    <source>
        <dbReference type="ARBA" id="ARBA00023027"/>
    </source>
</evidence>
<evidence type="ECO:0000256" key="7">
    <source>
        <dbReference type="ARBA" id="ARBA00022842"/>
    </source>
</evidence>
<dbReference type="EC" id="3.6.1.22" evidence="4"/>
<dbReference type="InterPro" id="IPR015376">
    <property type="entry name" value="Znr_NADH_PPase"/>
</dbReference>
<dbReference type="Pfam" id="PF00293">
    <property type="entry name" value="NUDIX"/>
    <property type="match status" value="1"/>
</dbReference>
<evidence type="ECO:0000313" key="12">
    <source>
        <dbReference type="EMBL" id="SFM30071.1"/>
    </source>
</evidence>
<dbReference type="InterPro" id="IPR015375">
    <property type="entry name" value="NADH_PPase-like_N"/>
</dbReference>
<evidence type="ECO:0000259" key="11">
    <source>
        <dbReference type="PROSITE" id="PS51462"/>
    </source>
</evidence>
<keyword evidence="13" id="KW-1185">Reference proteome</keyword>
<dbReference type="STRING" id="1123291.SAMN04490355_107011"/>
<dbReference type="RefSeq" id="WP_090943750.1">
    <property type="nucleotide sequence ID" value="NZ_FOTS01000070.1"/>
</dbReference>
<dbReference type="InterPro" id="IPR000086">
    <property type="entry name" value="NUDIX_hydrolase_dom"/>
</dbReference>
<evidence type="ECO:0000256" key="5">
    <source>
        <dbReference type="ARBA" id="ARBA00022723"/>
    </source>
</evidence>
<dbReference type="GO" id="GO:0046872">
    <property type="term" value="F:metal ion binding"/>
    <property type="evidence" value="ECO:0007669"/>
    <property type="project" value="UniProtKB-KW"/>
</dbReference>
<dbReference type="InterPro" id="IPR015797">
    <property type="entry name" value="NUDIX_hydrolase-like_dom_sf"/>
</dbReference>
<dbReference type="GO" id="GO:0035529">
    <property type="term" value="F:NADH pyrophosphatase activity"/>
    <property type="evidence" value="ECO:0007669"/>
    <property type="project" value="TreeGrafter"/>
</dbReference>
<keyword evidence="8" id="KW-0520">NAD</keyword>
<evidence type="ECO:0000256" key="9">
    <source>
        <dbReference type="ARBA" id="ARBA00023679"/>
    </source>
</evidence>
<dbReference type="Pfam" id="PF09297">
    <property type="entry name" value="Zn_ribbon_NUD"/>
    <property type="match status" value="1"/>
</dbReference>
<dbReference type="Gene3D" id="3.90.79.10">
    <property type="entry name" value="Nucleoside Triphosphate Pyrophosphohydrolase"/>
    <property type="match status" value="1"/>
</dbReference>
<name>A0A1I4PQA2_9FIRM</name>
<evidence type="ECO:0000256" key="4">
    <source>
        <dbReference type="ARBA" id="ARBA00012381"/>
    </source>
</evidence>
<dbReference type="AlphaFoldDB" id="A0A1I4PQA2"/>
<dbReference type="PANTHER" id="PTHR42904">
    <property type="entry name" value="NUDIX HYDROLASE, NUDC SUBFAMILY"/>
    <property type="match status" value="1"/>
</dbReference>
<dbReference type="GO" id="GO:0006742">
    <property type="term" value="P:NADP+ catabolic process"/>
    <property type="evidence" value="ECO:0007669"/>
    <property type="project" value="TreeGrafter"/>
</dbReference>
<dbReference type="PRINTS" id="PR00502">
    <property type="entry name" value="NUDIXFAMILY"/>
</dbReference>
<dbReference type="Proteomes" id="UP000199520">
    <property type="component" value="Unassembled WGS sequence"/>
</dbReference>
<dbReference type="PANTHER" id="PTHR42904:SF6">
    <property type="entry name" value="NAD-CAPPED RNA HYDROLASE NUDT12"/>
    <property type="match status" value="1"/>
</dbReference>
<dbReference type="InterPro" id="IPR049734">
    <property type="entry name" value="NudC-like_C"/>
</dbReference>
<comment type="cofactor">
    <cofactor evidence="1">
        <name>Mg(2+)</name>
        <dbReference type="ChEBI" id="CHEBI:18420"/>
    </cofactor>
</comment>
<dbReference type="Gene3D" id="3.90.79.20">
    <property type="match status" value="1"/>
</dbReference>
<comment type="catalytic activity">
    <reaction evidence="9">
        <text>a 5'-end NAD(+)-phospho-ribonucleoside in mRNA + H2O = a 5'-end phospho-adenosine-phospho-ribonucleoside in mRNA + beta-nicotinamide D-ribonucleotide + 2 H(+)</text>
        <dbReference type="Rhea" id="RHEA:60876"/>
        <dbReference type="Rhea" id="RHEA-COMP:15698"/>
        <dbReference type="Rhea" id="RHEA-COMP:15719"/>
        <dbReference type="ChEBI" id="CHEBI:14649"/>
        <dbReference type="ChEBI" id="CHEBI:15377"/>
        <dbReference type="ChEBI" id="CHEBI:15378"/>
        <dbReference type="ChEBI" id="CHEBI:144029"/>
        <dbReference type="ChEBI" id="CHEBI:144051"/>
    </reaction>
    <physiologicalReaction direction="left-to-right" evidence="9">
        <dbReference type="Rhea" id="RHEA:60877"/>
    </physiologicalReaction>
</comment>
<dbReference type="GO" id="GO:0005829">
    <property type="term" value="C:cytosol"/>
    <property type="evidence" value="ECO:0007669"/>
    <property type="project" value="TreeGrafter"/>
</dbReference>
<dbReference type="NCBIfam" id="NF001299">
    <property type="entry name" value="PRK00241.1"/>
    <property type="match status" value="1"/>
</dbReference>
<evidence type="ECO:0000256" key="2">
    <source>
        <dbReference type="ARBA" id="ARBA00001947"/>
    </source>
</evidence>
<dbReference type="SUPFAM" id="SSF55811">
    <property type="entry name" value="Nudix"/>
    <property type="match status" value="2"/>
</dbReference>
<evidence type="ECO:0000256" key="3">
    <source>
        <dbReference type="ARBA" id="ARBA00009595"/>
    </source>
</evidence>
<dbReference type="PROSITE" id="PS51462">
    <property type="entry name" value="NUDIX"/>
    <property type="match status" value="1"/>
</dbReference>
<dbReference type="OrthoDB" id="9787476at2"/>
<dbReference type="InterPro" id="IPR020476">
    <property type="entry name" value="Nudix_hydrolase"/>
</dbReference>
<sequence length="263" mass="29985">MDIKNTYWFLFHDDELLVKDVEGISTILSDSDIKLLRLNPINAQNIGTLHEQECLIANLEDETLPEGFSWKKVRPLYGNMEEECFWFACRALHIMNWMKTSKFCGCCGTLMNASQQELAMQCPSCGHITYPRISPAIIVAVTRGDQILLARSNRFPPNRYSVIAGFVEPGESLEDCVQRELKEEVGVEVHSINYFGNQPWPFPDSLMIAFTAKCSTEKITIDNQEIVEAGWFSAHNLPDIPDKLSVARRLIDWFVEKQSIPHT</sequence>
<accession>A0A1I4PQA2</accession>
<feature type="domain" description="Nudix hydrolase" evidence="11">
    <location>
        <begin position="131"/>
        <end position="256"/>
    </location>
</feature>
<reference evidence="13" key="1">
    <citation type="submission" date="2016-10" db="EMBL/GenBank/DDBJ databases">
        <authorList>
            <person name="Varghese N."/>
            <person name="Submissions S."/>
        </authorList>
    </citation>
    <scope>NUCLEOTIDE SEQUENCE [LARGE SCALE GENOMIC DNA]</scope>
    <source>
        <strain evidence="13">DSM 13327</strain>
    </source>
</reference>
<comment type="similarity">
    <text evidence="3">Belongs to the Nudix hydrolase family. NudC subfamily.</text>
</comment>
<proteinExistence type="inferred from homology"/>
<dbReference type="Pfam" id="PF09296">
    <property type="entry name" value="NUDIX-like"/>
    <property type="match status" value="1"/>
</dbReference>
<evidence type="ECO:0000256" key="6">
    <source>
        <dbReference type="ARBA" id="ARBA00022801"/>
    </source>
</evidence>
<dbReference type="GO" id="GO:0019677">
    <property type="term" value="P:NAD+ catabolic process"/>
    <property type="evidence" value="ECO:0007669"/>
    <property type="project" value="TreeGrafter"/>
</dbReference>
<dbReference type="InterPro" id="IPR050241">
    <property type="entry name" value="NAD-cap_RNA_hydrolase_NudC"/>
</dbReference>
<protein>
    <recommendedName>
        <fullName evidence="4">NAD(+) diphosphatase</fullName>
        <ecNumber evidence="4">3.6.1.22</ecNumber>
    </recommendedName>
</protein>
<dbReference type="InterPro" id="IPR020084">
    <property type="entry name" value="NUDIX_hydrolase_CS"/>
</dbReference>
<keyword evidence="5" id="KW-0479">Metal-binding</keyword>
<comment type="cofactor">
    <cofactor evidence="2">
        <name>Zn(2+)</name>
        <dbReference type="ChEBI" id="CHEBI:29105"/>
    </cofactor>
</comment>
<evidence type="ECO:0000256" key="10">
    <source>
        <dbReference type="RuleBase" id="RU003476"/>
    </source>
</evidence>
<evidence type="ECO:0000256" key="1">
    <source>
        <dbReference type="ARBA" id="ARBA00001946"/>
    </source>
</evidence>
<evidence type="ECO:0000313" key="13">
    <source>
        <dbReference type="Proteomes" id="UP000199520"/>
    </source>
</evidence>
<gene>
    <name evidence="12" type="ORF">SAMN04490355_107011</name>
</gene>